<organism evidence="11 12">
    <name type="scientific">Sporocytophaga myxococcoides</name>
    <dbReference type="NCBI Taxonomy" id="153721"/>
    <lineage>
        <taxon>Bacteria</taxon>
        <taxon>Pseudomonadati</taxon>
        <taxon>Bacteroidota</taxon>
        <taxon>Cytophagia</taxon>
        <taxon>Cytophagales</taxon>
        <taxon>Cytophagaceae</taxon>
        <taxon>Sporocytophaga</taxon>
    </lineage>
</organism>
<dbReference type="GO" id="GO:0051607">
    <property type="term" value="P:defense response to virus"/>
    <property type="evidence" value="ECO:0007669"/>
    <property type="project" value="UniProtKB-UniRule"/>
</dbReference>
<comment type="subunit">
    <text evidence="9 10">Homodimer, forms a heterotetramer with a Cas2 homodimer.</text>
</comment>
<name>A0A098LMM5_9BACT</name>
<evidence type="ECO:0000313" key="12">
    <source>
        <dbReference type="Proteomes" id="UP000030185"/>
    </source>
</evidence>
<dbReference type="Proteomes" id="UP000030185">
    <property type="component" value="Unassembled WGS sequence"/>
</dbReference>
<feature type="binding site" evidence="10">
    <location>
        <position position="154"/>
    </location>
    <ligand>
        <name>Mn(2+)</name>
        <dbReference type="ChEBI" id="CHEBI:29035"/>
    </ligand>
</feature>
<dbReference type="InterPro" id="IPR042206">
    <property type="entry name" value="CRISPR-assoc_Cas1_C"/>
</dbReference>
<keyword evidence="1 10" id="KW-0540">Nuclease</keyword>
<dbReference type="InterPro" id="IPR002729">
    <property type="entry name" value="CRISPR-assoc_Cas1"/>
</dbReference>
<keyword evidence="12" id="KW-1185">Reference proteome</keyword>
<feature type="binding site" evidence="10">
    <location>
        <position position="225"/>
    </location>
    <ligand>
        <name>Mn(2+)</name>
        <dbReference type="ChEBI" id="CHEBI:29035"/>
    </ligand>
</feature>
<protein>
    <recommendedName>
        <fullName evidence="10">CRISPR-associated endonuclease Cas1</fullName>
        <ecNumber evidence="10">3.1.-.-</ecNumber>
    </recommendedName>
</protein>
<gene>
    <name evidence="10" type="primary">cas1</name>
    <name evidence="11" type="ORF">MYP_4933</name>
</gene>
<keyword evidence="8 10" id="KW-0464">Manganese</keyword>
<accession>A0A098LMM5</accession>
<evidence type="ECO:0000256" key="1">
    <source>
        <dbReference type="ARBA" id="ARBA00022722"/>
    </source>
</evidence>
<evidence type="ECO:0000256" key="2">
    <source>
        <dbReference type="ARBA" id="ARBA00022723"/>
    </source>
</evidence>
<comment type="function">
    <text evidence="10">CRISPR (clustered regularly interspaced short palindromic repeat), is an adaptive immune system that provides protection against mobile genetic elements (viruses, transposable elements and conjugative plasmids). CRISPR clusters contain spacers, sequences complementary to antecedent mobile elements, and target invading nucleic acids. CRISPR clusters are transcribed and processed into CRISPR RNA (crRNA). Acts as a dsDNA endonuclease. Involved in the integration of spacer DNA into the CRISPR cassette.</text>
</comment>
<evidence type="ECO:0000313" key="11">
    <source>
        <dbReference type="EMBL" id="GAL87702.1"/>
    </source>
</evidence>
<evidence type="ECO:0000256" key="3">
    <source>
        <dbReference type="ARBA" id="ARBA00022759"/>
    </source>
</evidence>
<keyword evidence="6 10" id="KW-0051">Antiviral defense</keyword>
<dbReference type="InterPro" id="IPR050646">
    <property type="entry name" value="Cas1"/>
</dbReference>
<dbReference type="GO" id="GO:0043571">
    <property type="term" value="P:maintenance of CRISPR repeat elements"/>
    <property type="evidence" value="ECO:0007669"/>
    <property type="project" value="UniProtKB-UniRule"/>
</dbReference>
<keyword evidence="5 10" id="KW-0460">Magnesium</keyword>
<evidence type="ECO:0000256" key="9">
    <source>
        <dbReference type="ARBA" id="ARBA00038592"/>
    </source>
</evidence>
<dbReference type="GO" id="GO:0046872">
    <property type="term" value="F:metal ion binding"/>
    <property type="evidence" value="ECO:0007669"/>
    <property type="project" value="UniProtKB-UniRule"/>
</dbReference>
<dbReference type="EC" id="3.1.-.-" evidence="10"/>
<comment type="similarity">
    <text evidence="10">Belongs to the CRISPR-associated endonuclease Cas1 family.</text>
</comment>
<dbReference type="Pfam" id="PF01867">
    <property type="entry name" value="Cas_Cas1"/>
    <property type="match status" value="1"/>
</dbReference>
<evidence type="ECO:0000256" key="7">
    <source>
        <dbReference type="ARBA" id="ARBA00023125"/>
    </source>
</evidence>
<dbReference type="RefSeq" id="WP_045469700.1">
    <property type="nucleotide sequence ID" value="NZ_BBLT01000016.1"/>
</dbReference>
<dbReference type="eggNOG" id="COG1518">
    <property type="taxonomic scope" value="Bacteria"/>
</dbReference>
<dbReference type="GO" id="GO:0016787">
    <property type="term" value="F:hydrolase activity"/>
    <property type="evidence" value="ECO:0007669"/>
    <property type="project" value="UniProtKB-KW"/>
</dbReference>
<keyword evidence="3 10" id="KW-0255">Endonuclease</keyword>
<keyword evidence="4 10" id="KW-0378">Hydrolase</keyword>
<keyword evidence="2 10" id="KW-0479">Metal-binding</keyword>
<comment type="caution">
    <text evidence="11">The sequence shown here is derived from an EMBL/GenBank/DDBJ whole genome shotgun (WGS) entry which is preliminary data.</text>
</comment>
<dbReference type="Gene3D" id="1.20.120.920">
    <property type="entry name" value="CRISPR-associated endonuclease Cas1, C-terminal domain"/>
    <property type="match status" value="1"/>
</dbReference>
<dbReference type="PANTHER" id="PTHR34353:SF2">
    <property type="entry name" value="CRISPR-ASSOCIATED ENDONUCLEASE CAS1 1"/>
    <property type="match status" value="1"/>
</dbReference>
<evidence type="ECO:0000256" key="4">
    <source>
        <dbReference type="ARBA" id="ARBA00022801"/>
    </source>
</evidence>
<evidence type="ECO:0000256" key="10">
    <source>
        <dbReference type="HAMAP-Rule" id="MF_01470"/>
    </source>
</evidence>
<reference evidence="11 12" key="1">
    <citation type="submission" date="2014-09" db="EMBL/GenBank/DDBJ databases">
        <title>Sporocytophaga myxococcoides PG-01 genome sequencing.</title>
        <authorList>
            <person name="Liu L."/>
            <person name="Gao P.J."/>
            <person name="Chen G.J."/>
            <person name="Wang L.S."/>
        </authorList>
    </citation>
    <scope>NUCLEOTIDE SEQUENCE [LARGE SCALE GENOMIC DNA]</scope>
    <source>
        <strain evidence="11 12">PG-01</strain>
    </source>
</reference>
<evidence type="ECO:0000256" key="5">
    <source>
        <dbReference type="ARBA" id="ARBA00022842"/>
    </source>
</evidence>
<dbReference type="STRING" id="153721.MYP_4933"/>
<evidence type="ECO:0000256" key="8">
    <source>
        <dbReference type="ARBA" id="ARBA00023211"/>
    </source>
</evidence>
<dbReference type="OrthoDB" id="9803119at2"/>
<comment type="cofactor">
    <cofactor evidence="10">
        <name>Mg(2+)</name>
        <dbReference type="ChEBI" id="CHEBI:18420"/>
    </cofactor>
    <cofactor evidence="10">
        <name>Mn(2+)</name>
        <dbReference type="ChEBI" id="CHEBI:29035"/>
    </cofactor>
</comment>
<dbReference type="HAMAP" id="MF_01470">
    <property type="entry name" value="Cas1"/>
    <property type="match status" value="1"/>
</dbReference>
<proteinExistence type="inferred from homology"/>
<feature type="binding site" evidence="10">
    <location>
        <position position="240"/>
    </location>
    <ligand>
        <name>Mn(2+)</name>
        <dbReference type="ChEBI" id="CHEBI:29035"/>
    </ligand>
</feature>
<evidence type="ECO:0000256" key="6">
    <source>
        <dbReference type="ARBA" id="ARBA00023118"/>
    </source>
</evidence>
<sequence length="316" mass="35806">MIKKTLYFGNPAYLNTRDEQLVINFPGAKGIDDLTKMNTVPIEDIGVVILDHQQITISHSLVAKLLANNAALITCDHTHHPTGLMLNLDGNQLQSARFKTQADATLPLKKQLWQQTVKQKILNQALFLQKNGINHENLLKWSDDVKSGDPDNLEARAAVYYWKNVFCNLRLTENSSLAFHLTDFKREREGHPPNNLLNYGYAILRAIVARSLTGSGLLPTMGIYHRNQYNAYCLADDIMEPYRPYVDSLVYNIVKNGEDFTELTNSIKKQLLSIPTMDVVIDEEKSPLMIGVQRTTSSLAKCFEGKLRKIAYPRFL</sequence>
<dbReference type="InterPro" id="IPR019855">
    <property type="entry name" value="CRISPR-assoc_Cas1_NMENI"/>
</dbReference>
<dbReference type="GO" id="GO:0003677">
    <property type="term" value="F:DNA binding"/>
    <property type="evidence" value="ECO:0007669"/>
    <property type="project" value="UniProtKB-KW"/>
</dbReference>
<dbReference type="EMBL" id="BBLT01000016">
    <property type="protein sequence ID" value="GAL87702.1"/>
    <property type="molecule type" value="Genomic_DNA"/>
</dbReference>
<dbReference type="GO" id="GO:0004520">
    <property type="term" value="F:DNA endonuclease activity"/>
    <property type="evidence" value="ECO:0007669"/>
    <property type="project" value="InterPro"/>
</dbReference>
<dbReference type="AlphaFoldDB" id="A0A098LMM5"/>
<dbReference type="NCBIfam" id="TIGR00287">
    <property type="entry name" value="cas1"/>
    <property type="match status" value="1"/>
</dbReference>
<keyword evidence="7 10" id="KW-0238">DNA-binding</keyword>
<dbReference type="NCBIfam" id="TIGR03639">
    <property type="entry name" value="cas1_NMENI"/>
    <property type="match status" value="1"/>
</dbReference>
<dbReference type="PANTHER" id="PTHR34353">
    <property type="entry name" value="CRISPR-ASSOCIATED ENDONUCLEASE CAS1 1"/>
    <property type="match status" value="1"/>
</dbReference>